<feature type="compositionally biased region" description="Low complexity" evidence="9">
    <location>
        <begin position="638"/>
        <end position="647"/>
    </location>
</feature>
<dbReference type="Gene3D" id="6.10.340.10">
    <property type="match status" value="1"/>
</dbReference>
<evidence type="ECO:0000256" key="5">
    <source>
        <dbReference type="ARBA" id="ARBA00023136"/>
    </source>
</evidence>
<evidence type="ECO:0000256" key="2">
    <source>
        <dbReference type="ARBA" id="ARBA00022475"/>
    </source>
</evidence>
<gene>
    <name evidence="13" type="ORF">FDF74_03190</name>
</gene>
<dbReference type="Gene3D" id="3.30.450.20">
    <property type="entry name" value="PAS domain"/>
    <property type="match status" value="1"/>
</dbReference>
<dbReference type="PANTHER" id="PTHR32089">
    <property type="entry name" value="METHYL-ACCEPTING CHEMOTAXIS PROTEIN MCPB"/>
    <property type="match status" value="1"/>
</dbReference>
<dbReference type="SUPFAM" id="SSF58104">
    <property type="entry name" value="Methyl-accepting chemotaxis protein (MCP) signaling domain"/>
    <property type="match status" value="1"/>
</dbReference>
<dbReference type="Pfam" id="PF17203">
    <property type="entry name" value="sCache_3_2"/>
    <property type="match status" value="1"/>
</dbReference>
<proteinExistence type="inferred from homology"/>
<evidence type="ECO:0000256" key="9">
    <source>
        <dbReference type="SAM" id="MobiDB-lite"/>
    </source>
</evidence>
<dbReference type="GO" id="GO:0005886">
    <property type="term" value="C:plasma membrane"/>
    <property type="evidence" value="ECO:0007669"/>
    <property type="project" value="UniProtKB-SubCell"/>
</dbReference>
<dbReference type="CDD" id="cd06225">
    <property type="entry name" value="HAMP"/>
    <property type="match status" value="1"/>
</dbReference>
<evidence type="ECO:0000256" key="8">
    <source>
        <dbReference type="PROSITE-ProRule" id="PRU00284"/>
    </source>
</evidence>
<keyword evidence="4 10" id="KW-1133">Transmembrane helix</keyword>
<organism evidence="13 14">
    <name type="scientific">Clostridium niameyense</name>
    <dbReference type="NCBI Taxonomy" id="1622073"/>
    <lineage>
        <taxon>Bacteria</taxon>
        <taxon>Bacillati</taxon>
        <taxon>Bacillota</taxon>
        <taxon>Clostridia</taxon>
        <taxon>Eubacteriales</taxon>
        <taxon>Clostridiaceae</taxon>
        <taxon>Clostridium</taxon>
    </lineage>
</organism>
<evidence type="ECO:0000313" key="13">
    <source>
        <dbReference type="EMBL" id="NEZ46215.1"/>
    </source>
</evidence>
<feature type="transmembrane region" description="Helical" evidence="10">
    <location>
        <begin position="293"/>
        <end position="316"/>
    </location>
</feature>
<sequence length="674" mass="74765">MIGKLIHKDKSLKVKIISTILVIFFLCSIILTTTTYLVVRTKFNNQIKADGLNLVEELDSEIMRYSELKETIDSLITEKLLSVSYILGSNKNMSNETLVEIAKQANIQEINITDNKGKIIYSNLPENINYVYPSNYIGYDIIKGSKNKVIEPTRQNKVNHNYYKYCATSSPNGGLIQIGLNVNELNKQTKATDIQNLVENISKNNNIVYALVMDNNLKVTSHSSKERIGMNLTDKGSNDVKKTGKTYSSTYKYKGKIDVYDVIMPLKNSKGQQIGAINIGISLTTQKRALKNILLTSIFITLISLIISTVILIYIIKSSLSPLNNLSNIAFAVSKGDLSKKIKIQNNDEIGTVSKSFNLMIDNLRNITNNINEFSTNLLSSSQQILSSAEQTTAVSEEISSATQEIAAGSNNQVKLISDISTDMNNMTKNILNIDEKIAEILNHSKTTNNLASNGKEDLNNMIKQMDTLNESVSYSADIIQKLQENSKQIGNIVEIINDIADQTNLLALNASIEAARAGESGRGFAVVAEEVRKLAEESMNSANNIKTLILSNEEKTKEALDSIRKGNSEAQKGEEIVKVLNNSFGKMLSSFDDMQIKFNIINNMIEGSNKHITNISSKMYEIETVSTNSSANTEEVSASTEEQTATIEETTETIERLVKMVEELQKNVSIFKL</sequence>
<dbReference type="RefSeq" id="WP_163248519.1">
    <property type="nucleotide sequence ID" value="NZ_SXDP01000002.1"/>
</dbReference>
<dbReference type="EMBL" id="SXDP01000002">
    <property type="protein sequence ID" value="NEZ46215.1"/>
    <property type="molecule type" value="Genomic_DNA"/>
</dbReference>
<dbReference type="Proteomes" id="UP000473885">
    <property type="component" value="Unassembled WGS sequence"/>
</dbReference>
<dbReference type="SMART" id="SM00304">
    <property type="entry name" value="HAMP"/>
    <property type="match status" value="1"/>
</dbReference>
<evidence type="ECO:0000313" key="14">
    <source>
        <dbReference type="Proteomes" id="UP000473885"/>
    </source>
</evidence>
<accession>A0A6M0R7N8</accession>
<dbReference type="GO" id="GO:0007165">
    <property type="term" value="P:signal transduction"/>
    <property type="evidence" value="ECO:0007669"/>
    <property type="project" value="UniProtKB-KW"/>
</dbReference>
<dbReference type="AlphaFoldDB" id="A0A6M0R7N8"/>
<evidence type="ECO:0000256" key="3">
    <source>
        <dbReference type="ARBA" id="ARBA00022692"/>
    </source>
</evidence>
<evidence type="ECO:0000256" key="1">
    <source>
        <dbReference type="ARBA" id="ARBA00004651"/>
    </source>
</evidence>
<evidence type="ECO:0000256" key="4">
    <source>
        <dbReference type="ARBA" id="ARBA00022989"/>
    </source>
</evidence>
<keyword evidence="2" id="KW-1003">Cell membrane</keyword>
<reference evidence="13 14" key="1">
    <citation type="submission" date="2019-04" db="EMBL/GenBank/DDBJ databases">
        <title>Genome sequencing of Clostridium botulinum Groups I-IV and Clostridium butyricum.</title>
        <authorList>
            <person name="Brunt J."/>
            <person name="Van Vliet A.H.M."/>
            <person name="Stringer S.C."/>
            <person name="Carter A.T."/>
            <person name="Peck M.W."/>
        </authorList>
    </citation>
    <scope>NUCLEOTIDE SEQUENCE [LARGE SCALE GENOMIC DNA]</scope>
    <source>
        <strain evidence="13 14">IFR 18/094</strain>
    </source>
</reference>
<keyword evidence="5 10" id="KW-0472">Membrane</keyword>
<keyword evidence="3 10" id="KW-0812">Transmembrane</keyword>
<dbReference type="Pfam" id="PF00015">
    <property type="entry name" value="MCPsignal"/>
    <property type="match status" value="1"/>
</dbReference>
<dbReference type="SMART" id="SM00283">
    <property type="entry name" value="MA"/>
    <property type="match status" value="1"/>
</dbReference>
<evidence type="ECO:0000259" key="11">
    <source>
        <dbReference type="PROSITE" id="PS50111"/>
    </source>
</evidence>
<comment type="subcellular location">
    <subcellularLocation>
        <location evidence="1">Cell membrane</location>
        <topology evidence="1">Multi-pass membrane protein</topology>
    </subcellularLocation>
</comment>
<protein>
    <submittedName>
        <fullName evidence="13">HAMP domain-containing protein</fullName>
    </submittedName>
</protein>
<feature type="transmembrane region" description="Helical" evidence="10">
    <location>
        <begin position="16"/>
        <end position="39"/>
    </location>
</feature>
<dbReference type="CDD" id="cd11386">
    <property type="entry name" value="MCP_signal"/>
    <property type="match status" value="1"/>
</dbReference>
<dbReference type="PROSITE" id="PS50885">
    <property type="entry name" value="HAMP"/>
    <property type="match status" value="1"/>
</dbReference>
<dbReference type="Pfam" id="PF00672">
    <property type="entry name" value="HAMP"/>
    <property type="match status" value="1"/>
</dbReference>
<feature type="region of interest" description="Disordered" evidence="9">
    <location>
        <begin position="627"/>
        <end position="647"/>
    </location>
</feature>
<evidence type="ECO:0000256" key="10">
    <source>
        <dbReference type="SAM" id="Phobius"/>
    </source>
</evidence>
<dbReference type="InterPro" id="IPR033463">
    <property type="entry name" value="sCache_3"/>
</dbReference>
<feature type="domain" description="Methyl-accepting transducer" evidence="11">
    <location>
        <begin position="388"/>
        <end position="645"/>
    </location>
</feature>
<dbReference type="InterPro" id="IPR003660">
    <property type="entry name" value="HAMP_dom"/>
</dbReference>
<keyword evidence="14" id="KW-1185">Reference proteome</keyword>
<comment type="similarity">
    <text evidence="7">Belongs to the methyl-accepting chemotaxis (MCP) protein family.</text>
</comment>
<comment type="caution">
    <text evidence="13">The sequence shown here is derived from an EMBL/GenBank/DDBJ whole genome shotgun (WGS) entry which is preliminary data.</text>
</comment>
<dbReference type="Gene3D" id="1.10.287.950">
    <property type="entry name" value="Methyl-accepting chemotaxis protein"/>
    <property type="match status" value="1"/>
</dbReference>
<evidence type="ECO:0000256" key="7">
    <source>
        <dbReference type="ARBA" id="ARBA00029447"/>
    </source>
</evidence>
<dbReference type="InterPro" id="IPR004089">
    <property type="entry name" value="MCPsignal_dom"/>
</dbReference>
<feature type="compositionally biased region" description="Polar residues" evidence="9">
    <location>
        <begin position="627"/>
        <end position="637"/>
    </location>
</feature>
<name>A0A6M0R7N8_9CLOT</name>
<evidence type="ECO:0000256" key="6">
    <source>
        <dbReference type="ARBA" id="ARBA00023224"/>
    </source>
</evidence>
<evidence type="ECO:0000259" key="12">
    <source>
        <dbReference type="PROSITE" id="PS50885"/>
    </source>
</evidence>
<keyword evidence="6 8" id="KW-0807">Transducer</keyword>
<dbReference type="SUPFAM" id="SSF103190">
    <property type="entry name" value="Sensory domain-like"/>
    <property type="match status" value="1"/>
</dbReference>
<dbReference type="InterPro" id="IPR029151">
    <property type="entry name" value="Sensor-like_sf"/>
</dbReference>
<dbReference type="PANTHER" id="PTHR32089:SF112">
    <property type="entry name" value="LYSOZYME-LIKE PROTEIN-RELATED"/>
    <property type="match status" value="1"/>
</dbReference>
<feature type="domain" description="HAMP" evidence="12">
    <location>
        <begin position="317"/>
        <end position="369"/>
    </location>
</feature>
<dbReference type="PROSITE" id="PS50111">
    <property type="entry name" value="CHEMOTAXIS_TRANSDUC_2"/>
    <property type="match status" value="1"/>
</dbReference>